<dbReference type="Proteomes" id="UP001208570">
    <property type="component" value="Unassembled WGS sequence"/>
</dbReference>
<reference evidence="1" key="1">
    <citation type="journal article" date="2023" name="Mol. Biol. Evol.">
        <title>Third-Generation Sequencing Reveals the Adaptive Role of the Epigenome in Three Deep-Sea Polychaetes.</title>
        <authorList>
            <person name="Perez M."/>
            <person name="Aroh O."/>
            <person name="Sun Y."/>
            <person name="Lan Y."/>
            <person name="Juniper S.K."/>
            <person name="Young C.R."/>
            <person name="Angers B."/>
            <person name="Qian P.Y."/>
        </authorList>
    </citation>
    <scope>NUCLEOTIDE SEQUENCE</scope>
    <source>
        <strain evidence="1">P08H-3</strain>
    </source>
</reference>
<evidence type="ECO:0000313" key="2">
    <source>
        <dbReference type="Proteomes" id="UP001208570"/>
    </source>
</evidence>
<accession>A0AAD9NH07</accession>
<gene>
    <name evidence="1" type="ORF">LSH36_7g06000</name>
</gene>
<proteinExistence type="predicted"/>
<dbReference type="EMBL" id="JAODUP010000007">
    <property type="protein sequence ID" value="KAK2169735.1"/>
    <property type="molecule type" value="Genomic_DNA"/>
</dbReference>
<protein>
    <submittedName>
        <fullName evidence="1">Uncharacterized protein</fullName>
    </submittedName>
</protein>
<name>A0AAD9NH07_9ANNE</name>
<sequence>KNFGASHRREKRHQGPDGMLLWSSSSRYIACICLVSVIQMAGRPSAVRVPPNLNARDKQGIRISDFVISPCFASTSVPVVSSRVS</sequence>
<feature type="non-terminal residue" evidence="1">
    <location>
        <position position="1"/>
    </location>
</feature>
<organism evidence="1 2">
    <name type="scientific">Paralvinella palmiformis</name>
    <dbReference type="NCBI Taxonomy" id="53620"/>
    <lineage>
        <taxon>Eukaryota</taxon>
        <taxon>Metazoa</taxon>
        <taxon>Spiralia</taxon>
        <taxon>Lophotrochozoa</taxon>
        <taxon>Annelida</taxon>
        <taxon>Polychaeta</taxon>
        <taxon>Sedentaria</taxon>
        <taxon>Canalipalpata</taxon>
        <taxon>Terebellida</taxon>
        <taxon>Terebelliformia</taxon>
        <taxon>Alvinellidae</taxon>
        <taxon>Paralvinella</taxon>
    </lineage>
</organism>
<comment type="caution">
    <text evidence="1">The sequence shown here is derived from an EMBL/GenBank/DDBJ whole genome shotgun (WGS) entry which is preliminary data.</text>
</comment>
<keyword evidence="2" id="KW-1185">Reference proteome</keyword>
<evidence type="ECO:0000313" key="1">
    <source>
        <dbReference type="EMBL" id="KAK2169735.1"/>
    </source>
</evidence>
<dbReference type="AlphaFoldDB" id="A0AAD9NH07"/>